<keyword evidence="3" id="KW-0689">Ribosomal protein</keyword>
<dbReference type="FunFam" id="2.40.50.100:FF:000042">
    <property type="entry name" value="50S ribosomal protein L27"/>
    <property type="match status" value="1"/>
</dbReference>
<dbReference type="Gene3D" id="2.40.50.100">
    <property type="match status" value="1"/>
</dbReference>
<evidence type="ECO:0000256" key="2">
    <source>
        <dbReference type="ARBA" id="ARBA00010797"/>
    </source>
</evidence>
<feature type="compositionally biased region" description="Basic residues" evidence="7">
    <location>
        <begin position="233"/>
        <end position="254"/>
    </location>
</feature>
<dbReference type="AlphaFoldDB" id="A0A6G1I4B9"/>
<feature type="compositionally biased region" description="Basic and acidic residues" evidence="7">
    <location>
        <begin position="221"/>
        <end position="232"/>
    </location>
</feature>
<feature type="region of interest" description="Disordered" evidence="7">
    <location>
        <begin position="221"/>
        <end position="254"/>
    </location>
</feature>
<dbReference type="InterPro" id="IPR001684">
    <property type="entry name" value="Ribosomal_bL27"/>
</dbReference>
<comment type="subcellular location">
    <subcellularLocation>
        <location evidence="1">Mitochondrion</location>
    </subcellularLocation>
</comment>
<dbReference type="SUPFAM" id="SSF110324">
    <property type="entry name" value="Ribosomal L27 protein-like"/>
    <property type="match status" value="1"/>
</dbReference>
<evidence type="ECO:0000313" key="8">
    <source>
        <dbReference type="EMBL" id="KAF2403148.1"/>
    </source>
</evidence>
<dbReference type="OrthoDB" id="1867012at2759"/>
<evidence type="ECO:0000256" key="6">
    <source>
        <dbReference type="ARBA" id="ARBA00035267"/>
    </source>
</evidence>
<dbReference type="PROSITE" id="PS00831">
    <property type="entry name" value="RIBOSOMAL_L27"/>
    <property type="match status" value="1"/>
</dbReference>
<organism evidence="8 9">
    <name type="scientific">Trichodelitschia bisporula</name>
    <dbReference type="NCBI Taxonomy" id="703511"/>
    <lineage>
        <taxon>Eukaryota</taxon>
        <taxon>Fungi</taxon>
        <taxon>Dikarya</taxon>
        <taxon>Ascomycota</taxon>
        <taxon>Pezizomycotina</taxon>
        <taxon>Dothideomycetes</taxon>
        <taxon>Dothideomycetes incertae sedis</taxon>
        <taxon>Phaeotrichales</taxon>
        <taxon>Phaeotrichaceae</taxon>
        <taxon>Trichodelitschia</taxon>
    </lineage>
</organism>
<dbReference type="EMBL" id="ML996690">
    <property type="protein sequence ID" value="KAF2403148.1"/>
    <property type="molecule type" value="Genomic_DNA"/>
</dbReference>
<comment type="similarity">
    <text evidence="2">Belongs to the bacterial ribosomal protein bL27 family.</text>
</comment>
<reference evidence="8" key="1">
    <citation type="journal article" date="2020" name="Stud. Mycol.">
        <title>101 Dothideomycetes genomes: a test case for predicting lifestyles and emergence of pathogens.</title>
        <authorList>
            <person name="Haridas S."/>
            <person name="Albert R."/>
            <person name="Binder M."/>
            <person name="Bloem J."/>
            <person name="Labutti K."/>
            <person name="Salamov A."/>
            <person name="Andreopoulos B."/>
            <person name="Baker S."/>
            <person name="Barry K."/>
            <person name="Bills G."/>
            <person name="Bluhm B."/>
            <person name="Cannon C."/>
            <person name="Castanera R."/>
            <person name="Culley D."/>
            <person name="Daum C."/>
            <person name="Ezra D."/>
            <person name="Gonzalez J."/>
            <person name="Henrissat B."/>
            <person name="Kuo A."/>
            <person name="Liang C."/>
            <person name="Lipzen A."/>
            <person name="Lutzoni F."/>
            <person name="Magnuson J."/>
            <person name="Mondo S."/>
            <person name="Nolan M."/>
            <person name="Ohm R."/>
            <person name="Pangilinan J."/>
            <person name="Park H.-J."/>
            <person name="Ramirez L."/>
            <person name="Alfaro M."/>
            <person name="Sun H."/>
            <person name="Tritt A."/>
            <person name="Yoshinaga Y."/>
            <person name="Zwiers L.-H."/>
            <person name="Turgeon B."/>
            <person name="Goodwin S."/>
            <person name="Spatafora J."/>
            <person name="Crous P."/>
            <person name="Grigoriev I."/>
        </authorList>
    </citation>
    <scope>NUCLEOTIDE SEQUENCE</scope>
    <source>
        <strain evidence="8">CBS 262.69</strain>
    </source>
</reference>
<sequence length="254" mass="28078">MPPSSLRPPLRAIFTALLPRSSPTTLAFRLAALNSPHTPSHILSAQPPVLTSIRHATHAAAGRANGGKNGPGPRLGAKKGHDQYVVPGNIIFRQRGTHWFAGENCALGRDHTVYATQPGYVRYYRDPGLHPERKYIGVALRREQTLPTPAGAVRRRRLGMEAVVREPEVTKIQVEKPLEAGGMVMRPNLQFRLGNWQIGRVADGVRVRGFQKGDRFLAWRRREARKARSAEKRSHKAKGKGKAKAKGKPRKVAA</sequence>
<name>A0A6G1I4B9_9PEZI</name>
<dbReference type="PRINTS" id="PR00063">
    <property type="entry name" value="RIBOSOMALL27"/>
</dbReference>
<evidence type="ECO:0000256" key="3">
    <source>
        <dbReference type="ARBA" id="ARBA00022980"/>
    </source>
</evidence>
<dbReference type="PANTHER" id="PTHR15893">
    <property type="entry name" value="RIBOSOMAL PROTEIN L27"/>
    <property type="match status" value="1"/>
</dbReference>
<dbReference type="GO" id="GO:0006412">
    <property type="term" value="P:translation"/>
    <property type="evidence" value="ECO:0007669"/>
    <property type="project" value="InterPro"/>
</dbReference>
<dbReference type="PANTHER" id="PTHR15893:SF0">
    <property type="entry name" value="LARGE RIBOSOMAL SUBUNIT PROTEIN BL27M"/>
    <property type="match status" value="1"/>
</dbReference>
<dbReference type="GO" id="GO:0003735">
    <property type="term" value="F:structural constituent of ribosome"/>
    <property type="evidence" value="ECO:0007669"/>
    <property type="project" value="InterPro"/>
</dbReference>
<keyword evidence="4" id="KW-0496">Mitochondrion</keyword>
<evidence type="ECO:0000256" key="5">
    <source>
        <dbReference type="ARBA" id="ARBA00023274"/>
    </source>
</evidence>
<evidence type="ECO:0000256" key="4">
    <source>
        <dbReference type="ARBA" id="ARBA00023128"/>
    </source>
</evidence>
<protein>
    <recommendedName>
        <fullName evidence="6">Large ribosomal subunit protein bL27m</fullName>
    </recommendedName>
</protein>
<gene>
    <name evidence="8" type="ORF">EJ06DRAFT_472073</name>
</gene>
<keyword evidence="5" id="KW-0687">Ribonucleoprotein</keyword>
<evidence type="ECO:0000256" key="7">
    <source>
        <dbReference type="SAM" id="MobiDB-lite"/>
    </source>
</evidence>
<accession>A0A6G1I4B9</accession>
<dbReference type="Pfam" id="PF01016">
    <property type="entry name" value="Ribosomal_L27"/>
    <property type="match status" value="1"/>
</dbReference>
<keyword evidence="9" id="KW-1185">Reference proteome</keyword>
<feature type="region of interest" description="Disordered" evidence="7">
    <location>
        <begin position="59"/>
        <end position="80"/>
    </location>
</feature>
<evidence type="ECO:0000313" key="9">
    <source>
        <dbReference type="Proteomes" id="UP000799640"/>
    </source>
</evidence>
<proteinExistence type="inferred from homology"/>
<dbReference type="InterPro" id="IPR018261">
    <property type="entry name" value="Ribosomal_bL27_CS"/>
</dbReference>
<evidence type="ECO:0000256" key="1">
    <source>
        <dbReference type="ARBA" id="ARBA00004173"/>
    </source>
</evidence>
<dbReference type="Proteomes" id="UP000799640">
    <property type="component" value="Unassembled WGS sequence"/>
</dbReference>
<dbReference type="GO" id="GO:0005762">
    <property type="term" value="C:mitochondrial large ribosomal subunit"/>
    <property type="evidence" value="ECO:0007669"/>
    <property type="project" value="TreeGrafter"/>
</dbReference>